<keyword evidence="2" id="KW-0723">Serine/threonine-protein kinase</keyword>
<dbReference type="GO" id="GO:0004674">
    <property type="term" value="F:protein serine/threonine kinase activity"/>
    <property type="evidence" value="ECO:0007669"/>
    <property type="project" value="UniProtKB-KW"/>
</dbReference>
<dbReference type="InterPro" id="IPR001772">
    <property type="entry name" value="KA1_dom"/>
</dbReference>
<evidence type="ECO:0000256" key="7">
    <source>
        <dbReference type="ARBA" id="ARBA00047899"/>
    </source>
</evidence>
<protein>
    <recommendedName>
        <fullName evidence="1">non-specific serine/threonine protein kinase</fullName>
        <ecNumber evidence="1">2.7.11.1</ecNumber>
    </recommendedName>
</protein>
<evidence type="ECO:0000256" key="1">
    <source>
        <dbReference type="ARBA" id="ARBA00012513"/>
    </source>
</evidence>
<evidence type="ECO:0000256" key="4">
    <source>
        <dbReference type="ARBA" id="ARBA00022741"/>
    </source>
</evidence>
<feature type="compositionally biased region" description="Polar residues" evidence="9">
    <location>
        <begin position="281"/>
        <end position="290"/>
    </location>
</feature>
<dbReference type="EMBL" id="HACG01035588">
    <property type="protein sequence ID" value="CEK82453.1"/>
    <property type="molecule type" value="Transcribed_RNA"/>
</dbReference>
<feature type="region of interest" description="Disordered" evidence="9">
    <location>
        <begin position="629"/>
        <end position="744"/>
    </location>
</feature>
<evidence type="ECO:0000313" key="11">
    <source>
        <dbReference type="EMBL" id="CEK82453.1"/>
    </source>
</evidence>
<keyword evidence="3" id="KW-0808">Transferase</keyword>
<evidence type="ECO:0000256" key="6">
    <source>
        <dbReference type="ARBA" id="ARBA00022840"/>
    </source>
</evidence>
<feature type="region of interest" description="Disordered" evidence="9">
    <location>
        <begin position="17"/>
        <end position="48"/>
    </location>
</feature>
<accession>A0A0B7ANS1</accession>
<dbReference type="PROSITE" id="PS50032">
    <property type="entry name" value="KA1"/>
    <property type="match status" value="1"/>
</dbReference>
<feature type="compositionally biased region" description="Polar residues" evidence="9">
    <location>
        <begin position="718"/>
        <end position="727"/>
    </location>
</feature>
<evidence type="ECO:0000259" key="10">
    <source>
        <dbReference type="PROSITE" id="PS50032"/>
    </source>
</evidence>
<feature type="region of interest" description="Disordered" evidence="9">
    <location>
        <begin position="281"/>
        <end position="302"/>
    </location>
</feature>
<evidence type="ECO:0000256" key="8">
    <source>
        <dbReference type="ARBA" id="ARBA00048679"/>
    </source>
</evidence>
<feature type="compositionally biased region" description="Low complexity" evidence="9">
    <location>
        <begin position="440"/>
        <end position="455"/>
    </location>
</feature>
<feature type="domain" description="KA1" evidence="10">
    <location>
        <begin position="789"/>
        <end position="838"/>
    </location>
</feature>
<reference evidence="11" key="1">
    <citation type="submission" date="2014-12" db="EMBL/GenBank/DDBJ databases">
        <title>Insight into the proteome of Arion vulgaris.</title>
        <authorList>
            <person name="Aradska J."/>
            <person name="Bulat T."/>
            <person name="Smidak R."/>
            <person name="Sarate P."/>
            <person name="Gangsoo J."/>
            <person name="Sialana F."/>
            <person name="Bilban M."/>
            <person name="Lubec G."/>
        </authorList>
    </citation>
    <scope>NUCLEOTIDE SEQUENCE</scope>
    <source>
        <tissue evidence="11">Skin</tissue>
    </source>
</reference>
<keyword evidence="6" id="KW-0067">ATP-binding</keyword>
<evidence type="ECO:0000256" key="2">
    <source>
        <dbReference type="ARBA" id="ARBA00022527"/>
    </source>
</evidence>
<dbReference type="SUPFAM" id="SSF103243">
    <property type="entry name" value="KA1-like"/>
    <property type="match status" value="1"/>
</dbReference>
<keyword evidence="5" id="KW-0418">Kinase</keyword>
<feature type="compositionally biased region" description="Low complexity" evidence="9">
    <location>
        <begin position="677"/>
        <end position="699"/>
    </location>
</feature>
<gene>
    <name evidence="11" type="primary">ORF131563</name>
</gene>
<keyword evidence="4" id="KW-0547">Nucleotide-binding</keyword>
<proteinExistence type="predicted"/>
<dbReference type="EC" id="2.7.11.1" evidence="1"/>
<comment type="catalytic activity">
    <reaction evidence="7">
        <text>L-threonyl-[protein] + ATP = O-phospho-L-threonyl-[protein] + ADP + H(+)</text>
        <dbReference type="Rhea" id="RHEA:46608"/>
        <dbReference type="Rhea" id="RHEA-COMP:11060"/>
        <dbReference type="Rhea" id="RHEA-COMP:11605"/>
        <dbReference type="ChEBI" id="CHEBI:15378"/>
        <dbReference type="ChEBI" id="CHEBI:30013"/>
        <dbReference type="ChEBI" id="CHEBI:30616"/>
        <dbReference type="ChEBI" id="CHEBI:61977"/>
        <dbReference type="ChEBI" id="CHEBI:456216"/>
        <dbReference type="EC" id="2.7.11.1"/>
    </reaction>
</comment>
<dbReference type="InterPro" id="IPR028375">
    <property type="entry name" value="KA1/Ssp2_C"/>
</dbReference>
<feature type="compositionally biased region" description="Polar residues" evidence="9">
    <location>
        <begin position="367"/>
        <end position="390"/>
    </location>
</feature>
<dbReference type="Gene3D" id="3.30.310.80">
    <property type="entry name" value="Kinase associated domain 1, KA1"/>
    <property type="match status" value="1"/>
</dbReference>
<feature type="non-terminal residue" evidence="11">
    <location>
        <position position="1"/>
    </location>
</feature>
<evidence type="ECO:0000256" key="3">
    <source>
        <dbReference type="ARBA" id="ARBA00022679"/>
    </source>
</evidence>
<organism evidence="11">
    <name type="scientific">Arion vulgaris</name>
    <dbReference type="NCBI Taxonomy" id="1028688"/>
    <lineage>
        <taxon>Eukaryota</taxon>
        <taxon>Metazoa</taxon>
        <taxon>Spiralia</taxon>
        <taxon>Lophotrochozoa</taxon>
        <taxon>Mollusca</taxon>
        <taxon>Gastropoda</taxon>
        <taxon>Heterobranchia</taxon>
        <taxon>Euthyneura</taxon>
        <taxon>Panpulmonata</taxon>
        <taxon>Eupulmonata</taxon>
        <taxon>Stylommatophora</taxon>
        <taxon>Helicina</taxon>
        <taxon>Arionoidea</taxon>
        <taxon>Arionidae</taxon>
        <taxon>Arion</taxon>
    </lineage>
</organism>
<dbReference type="AlphaFoldDB" id="A0A0B7ANS1"/>
<evidence type="ECO:0000256" key="5">
    <source>
        <dbReference type="ARBA" id="ARBA00022777"/>
    </source>
</evidence>
<feature type="compositionally biased region" description="Basic residues" evidence="9">
    <location>
        <begin position="393"/>
        <end position="405"/>
    </location>
</feature>
<evidence type="ECO:0000256" key="9">
    <source>
        <dbReference type="SAM" id="MobiDB-lite"/>
    </source>
</evidence>
<feature type="compositionally biased region" description="Basic residues" evidence="9">
    <location>
        <begin position="488"/>
        <end position="518"/>
    </location>
</feature>
<feature type="compositionally biased region" description="Low complexity" evidence="9">
    <location>
        <begin position="17"/>
        <end position="32"/>
    </location>
</feature>
<feature type="region of interest" description="Disordered" evidence="9">
    <location>
        <begin position="367"/>
        <end position="413"/>
    </location>
</feature>
<comment type="catalytic activity">
    <reaction evidence="8">
        <text>L-seryl-[protein] + ATP = O-phospho-L-seryl-[protein] + ADP + H(+)</text>
        <dbReference type="Rhea" id="RHEA:17989"/>
        <dbReference type="Rhea" id="RHEA-COMP:9863"/>
        <dbReference type="Rhea" id="RHEA-COMP:11604"/>
        <dbReference type="ChEBI" id="CHEBI:15378"/>
        <dbReference type="ChEBI" id="CHEBI:29999"/>
        <dbReference type="ChEBI" id="CHEBI:30616"/>
        <dbReference type="ChEBI" id="CHEBI:83421"/>
        <dbReference type="ChEBI" id="CHEBI:456216"/>
        <dbReference type="EC" id="2.7.11.1"/>
    </reaction>
</comment>
<name>A0A0B7ANS1_9EUPU</name>
<sequence length="838" mass="88933">PDMQSAMLYQQLQQLQLHQMASSGSPSTSPTPMMRQRTSPPLLSGGITSGVPISAGSMNYQQLGHVTPGYTHQHTGGITSGIPLQSGVINKVGQYSGGITSGLPVVSSGGPSCTGSISSGIPLMSPTSSGGITASIPISSWGASAHMLPKCVDAGPGSIPAQIFTQVMQGLQSGSDTPPENFGQLLQTLQSPTRSSAGISSGSGQSCAFFGDVSGSGGGNPGIALLQNYSQGIQKSSPPSSYQNLQIIKEDSCIENSEAGRMDGIDEEMRDVEENDMIDNGSVSDVSKQNYGRHEPLTPTSSSELDKYLLDAAADPRSCHRSHKEIKKGHYIGNPQISITDAHGHVTDVITTDPSDISEERLELPRNSITGNTSGVDVCMSNTGSTLASSQQPHHHHHHHHHHHQQQQQYHQAYQQQLRQLFHPSWINTNLASIPGVRKSSQTSSAHSSVSSSSSLPYVTPIPSSSSSRSVQFASSALSTAASVGSTLRHRSSASRLRRHGGGYHPQHSHSPNHHHGQQHLASSACDMYSPHPSSTPYYSQTLGYSEPYGPLGFMSLSSHRHYPSGFQAMAIPFLSGRAVSPTCFPPEQGGDFTNSSADDFFTTFPHEHSTTILSHSSPSSHVCSPITSPIPIITSSPPSPSRSEGLYRRSQSHHGASSPSPSPPHIITSAANITTLSSSRPSSPLFPSVGPSPSSSSPTNGCYSPNTSPFPTPANTPRPSICNTDSGHSEMDQDISPLSDDSNNTSSILLEIKTTHRKSVEDVLQAVKAALDSICPQVDYECSQTSFRLNGHSDLQMELEVCSEMDGHVPGLQVRKLSGDNLEYAKLCSHLMACVNN</sequence>
<dbReference type="GO" id="GO:0005524">
    <property type="term" value="F:ATP binding"/>
    <property type="evidence" value="ECO:0007669"/>
    <property type="project" value="UniProtKB-KW"/>
</dbReference>
<feature type="region of interest" description="Disordered" evidence="9">
    <location>
        <begin position="438"/>
        <end position="465"/>
    </location>
</feature>
<feature type="region of interest" description="Disordered" evidence="9">
    <location>
        <begin position="482"/>
        <end position="527"/>
    </location>
</feature>